<dbReference type="InterPro" id="IPR001647">
    <property type="entry name" value="HTH_TetR"/>
</dbReference>
<dbReference type="Gene3D" id="1.10.357.10">
    <property type="entry name" value="Tetracycline Repressor, domain 2"/>
    <property type="match status" value="1"/>
</dbReference>
<dbReference type="InterPro" id="IPR039532">
    <property type="entry name" value="TetR_C_Firmicutes"/>
</dbReference>
<sequence>MNTAKARIKIFKSMIKLLETETFEAITIKQICAESGIHRSTFYAHFEDKYYLFNTMKSFHMAKYHRLMRGLTQVVQTSDLEMIKSKLLKAFKLIFRYIKRYQAFFSAVMVAQPQVDLIRDYVSATKTTYQAMLEHLPNLRNTDYFIHYTIGGQLSIIYTWLSRGCVESVSEMAHILYTNILKVDR</sequence>
<evidence type="ECO:0000256" key="2">
    <source>
        <dbReference type="PROSITE-ProRule" id="PRU00335"/>
    </source>
</evidence>
<dbReference type="PROSITE" id="PS50977">
    <property type="entry name" value="HTH_TETR_2"/>
    <property type="match status" value="1"/>
</dbReference>
<dbReference type="EMBL" id="JABANU010000012">
    <property type="protein sequence ID" value="MBI5975098.1"/>
    <property type="molecule type" value="Genomic_DNA"/>
</dbReference>
<feature type="DNA-binding region" description="H-T-H motif" evidence="2">
    <location>
        <begin position="27"/>
        <end position="46"/>
    </location>
</feature>
<dbReference type="SUPFAM" id="SSF46689">
    <property type="entry name" value="Homeodomain-like"/>
    <property type="match status" value="1"/>
</dbReference>
<dbReference type="PANTHER" id="PTHR43479">
    <property type="entry name" value="ACREF/ENVCD OPERON REPRESSOR-RELATED"/>
    <property type="match status" value="1"/>
</dbReference>
<protein>
    <submittedName>
        <fullName evidence="4">TetR/AcrR family transcriptional regulator</fullName>
    </submittedName>
</protein>
<dbReference type="RefSeq" id="WP_198617881.1">
    <property type="nucleotide sequence ID" value="NZ_JABANU010000012.1"/>
</dbReference>
<dbReference type="Pfam" id="PF00440">
    <property type="entry name" value="TetR_N"/>
    <property type="match status" value="1"/>
</dbReference>
<evidence type="ECO:0000259" key="3">
    <source>
        <dbReference type="PROSITE" id="PS50977"/>
    </source>
</evidence>
<gene>
    <name evidence="4" type="ORF">HHH54_05720</name>
</gene>
<feature type="domain" description="HTH tetR-type" evidence="3">
    <location>
        <begin position="4"/>
        <end position="64"/>
    </location>
</feature>
<dbReference type="InterPro" id="IPR050624">
    <property type="entry name" value="HTH-type_Tx_Regulator"/>
</dbReference>
<name>A0ABS0T8L1_9STAP</name>
<dbReference type="Pfam" id="PF14278">
    <property type="entry name" value="TetR_C_8"/>
    <property type="match status" value="1"/>
</dbReference>
<dbReference type="Proteomes" id="UP000751852">
    <property type="component" value="Unassembled WGS sequence"/>
</dbReference>
<evidence type="ECO:0000313" key="4">
    <source>
        <dbReference type="EMBL" id="MBI5975098.1"/>
    </source>
</evidence>
<keyword evidence="5" id="KW-1185">Reference proteome</keyword>
<organism evidence="4 5">
    <name type="scientific">Staphylococcus canis</name>
    <dbReference type="NCBI Taxonomy" id="2724942"/>
    <lineage>
        <taxon>Bacteria</taxon>
        <taxon>Bacillati</taxon>
        <taxon>Bacillota</taxon>
        <taxon>Bacilli</taxon>
        <taxon>Bacillales</taxon>
        <taxon>Staphylococcaceae</taxon>
        <taxon>Staphylococcus</taxon>
    </lineage>
</organism>
<keyword evidence="1 2" id="KW-0238">DNA-binding</keyword>
<dbReference type="PANTHER" id="PTHR43479:SF7">
    <property type="entry name" value="TETR-FAMILY TRANSCRIPTIONAL REGULATOR"/>
    <property type="match status" value="1"/>
</dbReference>
<evidence type="ECO:0000313" key="5">
    <source>
        <dbReference type="Proteomes" id="UP000751852"/>
    </source>
</evidence>
<evidence type="ECO:0000256" key="1">
    <source>
        <dbReference type="ARBA" id="ARBA00023125"/>
    </source>
</evidence>
<accession>A0ABS0T8L1</accession>
<comment type="caution">
    <text evidence="4">The sequence shown here is derived from an EMBL/GenBank/DDBJ whole genome shotgun (WGS) entry which is preliminary data.</text>
</comment>
<proteinExistence type="predicted"/>
<reference evidence="4 5" key="1">
    <citation type="submission" date="2020-04" db="EMBL/GenBank/DDBJ databases">
        <title>Staphylococcus species from domestic dog.</title>
        <authorList>
            <person name="Paterson G.K."/>
        </authorList>
    </citation>
    <scope>NUCLEOTIDE SEQUENCE [LARGE SCALE GENOMIC DNA]</scope>
    <source>
        <strain evidence="4 5">H16/1A</strain>
    </source>
</reference>
<dbReference type="InterPro" id="IPR009057">
    <property type="entry name" value="Homeodomain-like_sf"/>
</dbReference>